<evidence type="ECO:0000256" key="2">
    <source>
        <dbReference type="ARBA" id="ARBA00022737"/>
    </source>
</evidence>
<dbReference type="EMBL" id="UINC01017444">
    <property type="protein sequence ID" value="SVA72325.1"/>
    <property type="molecule type" value="Genomic_DNA"/>
</dbReference>
<dbReference type="InterPro" id="IPR041166">
    <property type="entry name" value="Rubredoxin_2"/>
</dbReference>
<dbReference type="InterPro" id="IPR051012">
    <property type="entry name" value="CellSynth/LPSAsmb/PSIAsmb"/>
</dbReference>
<evidence type="ECO:0000313" key="6">
    <source>
        <dbReference type="EMBL" id="SVA72325.1"/>
    </source>
</evidence>
<dbReference type="PROSITE" id="PS50005">
    <property type="entry name" value="TPR"/>
    <property type="match status" value="2"/>
</dbReference>
<dbReference type="SUPFAM" id="SSF48452">
    <property type="entry name" value="TPR-like"/>
    <property type="match status" value="1"/>
</dbReference>
<evidence type="ECO:0000256" key="1">
    <source>
        <dbReference type="ARBA" id="ARBA00022723"/>
    </source>
</evidence>
<dbReference type="AlphaFoldDB" id="A0A381Y5R7"/>
<name>A0A381Y5R7_9ZZZZ</name>
<dbReference type="PANTHER" id="PTHR45586:SF1">
    <property type="entry name" value="LIPOPOLYSACCHARIDE ASSEMBLY PROTEIN B"/>
    <property type="match status" value="1"/>
</dbReference>
<dbReference type="GO" id="GO:0046872">
    <property type="term" value="F:metal ion binding"/>
    <property type="evidence" value="ECO:0007669"/>
    <property type="project" value="UniProtKB-KW"/>
</dbReference>
<dbReference type="Pfam" id="PF13432">
    <property type="entry name" value="TPR_16"/>
    <property type="match status" value="1"/>
</dbReference>
<keyword evidence="3" id="KW-0802">TPR repeat</keyword>
<evidence type="ECO:0000256" key="4">
    <source>
        <dbReference type="SAM" id="Phobius"/>
    </source>
</evidence>
<dbReference type="SMART" id="SM00028">
    <property type="entry name" value="TPR"/>
    <property type="match status" value="6"/>
</dbReference>
<dbReference type="Gene3D" id="1.25.40.10">
    <property type="entry name" value="Tetratricopeptide repeat domain"/>
    <property type="match status" value="2"/>
</dbReference>
<keyword evidence="4" id="KW-0472">Membrane</keyword>
<evidence type="ECO:0000256" key="3">
    <source>
        <dbReference type="ARBA" id="ARBA00022803"/>
    </source>
</evidence>
<organism evidence="6">
    <name type="scientific">marine metagenome</name>
    <dbReference type="NCBI Taxonomy" id="408172"/>
    <lineage>
        <taxon>unclassified sequences</taxon>
        <taxon>metagenomes</taxon>
        <taxon>ecological metagenomes</taxon>
    </lineage>
</organism>
<dbReference type="Pfam" id="PF18073">
    <property type="entry name" value="Zn_ribbon_LapB"/>
    <property type="match status" value="1"/>
</dbReference>
<keyword evidence="1" id="KW-0479">Metal-binding</keyword>
<dbReference type="InterPro" id="IPR019734">
    <property type="entry name" value="TPR_rpt"/>
</dbReference>
<reference evidence="6" key="1">
    <citation type="submission" date="2018-05" db="EMBL/GenBank/DDBJ databases">
        <authorList>
            <person name="Lanie J.A."/>
            <person name="Ng W.-L."/>
            <person name="Kazmierczak K.M."/>
            <person name="Andrzejewski T.M."/>
            <person name="Davidsen T.M."/>
            <person name="Wayne K.J."/>
            <person name="Tettelin H."/>
            <person name="Glass J.I."/>
            <person name="Rusch D."/>
            <person name="Podicherti R."/>
            <person name="Tsui H.-C.T."/>
            <person name="Winkler M.E."/>
        </authorList>
    </citation>
    <scope>NUCLEOTIDE SEQUENCE</scope>
</reference>
<sequence>MATGSSLILVILFTLLAGITIGKFWERYKLRGGRWVDRRRAKQSPHYILGLNFMVSNQPDLAIEELNKAISLDTEAIEIHMILGNLYREKGQVGRAIHMHQKLLQRPNLSTIEHAYVLLCLGLDFKRGGFLDRALETFDEVLRLDSNNRYALLNLEKLYEEQHQWELAHNAREKAMAFDKNDSHENMPILAFLKNELGLVAQQQQNSVEAKHYFETAIELSEQTIPAYLHLGDAQVISGDVAGAAETWERLIDVAPDRAYLVFDRLSEIYSQLGSLNKFQTLCQNLINANKKDWRARLALGRHLLEQKDAGNALEILFEAVILNPHSLSIHQTIWNTLIKLQLQSNLVKRYVELTKKSIFYLDPHICTHCRYRSTELLWQCPNCHEWNTFLEEIIAPAEIEDAEPRE</sequence>
<keyword evidence="4" id="KW-1133">Transmembrane helix</keyword>
<gene>
    <name evidence="6" type="ORF">METZ01_LOCUS125179</name>
</gene>
<feature type="domain" description="LapB rubredoxin metal binding" evidence="5">
    <location>
        <begin position="365"/>
        <end position="390"/>
    </location>
</feature>
<accession>A0A381Y5R7</accession>
<dbReference type="PANTHER" id="PTHR45586">
    <property type="entry name" value="TPR REPEAT-CONTAINING PROTEIN PA4667"/>
    <property type="match status" value="1"/>
</dbReference>
<feature type="transmembrane region" description="Helical" evidence="4">
    <location>
        <begin position="6"/>
        <end position="25"/>
    </location>
</feature>
<protein>
    <recommendedName>
        <fullName evidence="5">LapB rubredoxin metal binding domain-containing protein</fullName>
    </recommendedName>
</protein>
<keyword evidence="4" id="KW-0812">Transmembrane</keyword>
<proteinExistence type="predicted"/>
<evidence type="ECO:0000259" key="5">
    <source>
        <dbReference type="Pfam" id="PF18073"/>
    </source>
</evidence>
<keyword evidence="2" id="KW-0677">Repeat</keyword>
<dbReference type="InterPro" id="IPR011990">
    <property type="entry name" value="TPR-like_helical_dom_sf"/>
</dbReference>